<dbReference type="RefSeq" id="WP_013314165.1">
    <property type="nucleotide sequence ID" value="NC_014484.1"/>
</dbReference>
<dbReference type="HOGENOM" id="CLU_276188_0_0_12"/>
<proteinExistence type="predicted"/>
<dbReference type="EMBL" id="CP001698">
    <property type="protein sequence ID" value="ADN02325.1"/>
    <property type="molecule type" value="Genomic_DNA"/>
</dbReference>
<dbReference type="AlphaFoldDB" id="E0RUA4"/>
<dbReference type="eggNOG" id="ENOG502Z7VC">
    <property type="taxonomic scope" value="Bacteria"/>
</dbReference>
<evidence type="ECO:0000313" key="1">
    <source>
        <dbReference type="EMBL" id="ADN02325.1"/>
    </source>
</evidence>
<accession>E0RUA4</accession>
<reference key="1">
    <citation type="submission" date="2009-08" db="EMBL/GenBank/DDBJ databases">
        <title>The genome sequence of Spirochaeta thermophila DSM6192.</title>
        <authorList>
            <person name="Angelov A."/>
            <person name="Mientus M."/>
            <person name="Wittenberg S."/>
            <person name="Lehmann R."/>
            <person name="Liesegang H."/>
            <person name="Daniel R."/>
            <person name="Liebl W."/>
        </authorList>
    </citation>
    <scope>NUCLEOTIDE SEQUENCE</scope>
    <source>
        <strain>DSM 6192</strain>
    </source>
</reference>
<reference evidence="1 2" key="2">
    <citation type="journal article" date="2010" name="J. Bacteriol.">
        <title>Genome sequence of the polysaccharide-degrading, thermophilic anaerobe Spirochaeta thermophila DSM 6192.</title>
        <authorList>
            <person name="Angelov A."/>
            <person name="Liebl S."/>
            <person name="Ballschmiter M."/>
            <person name="Bomeke M."/>
            <person name="Lehmann R."/>
            <person name="Liesegang H."/>
            <person name="Daniel R."/>
            <person name="Liebl W."/>
        </authorList>
    </citation>
    <scope>NUCLEOTIDE SEQUENCE [LARGE SCALE GENOMIC DNA]</scope>
    <source>
        <strain evidence="2">ATCC 49972 / DSM 6192 / RI 19.B1</strain>
    </source>
</reference>
<name>E0RUA4_WINT6</name>
<sequence>MEQRVVPQGEVISWGGGKYYRIRHFDRLPWFFTTVASGSDLWLYLTSNGGITAGRKNPDHALFPYYTEDKLADMAEVTGASFIVRILTPEGVVVWEPFSCRSEGRWEVVRSLYKRLNGAAVYFEEENLDLGLSLVYGWTTSPRFGLVQYVRLERKRGGHPVEVLTGVRNILPSGVESRVQNEFSCLVDAYKLNELLPGPIALFRLSSILTDRAEPSEALRTTVAWTTLEGPEAVLLSDAQVEAFRRGEEVQTESLTRGRRGAFWLKTRLGSHEASRDWYVVLDVDYDQTEVLRLRALLEKDRGEVRSTLERDIEAGMEELERIVGSADGFQCTASEAYDAHHYANVLFNVMRGGTFPSGYTISREDLSDFLRRRNRPLFKAHASWLASLPQEMDRESLLAEVEKRGDPHLVRLAYEYLPLYFSRRHGDPSRPWNRFSIELKDEKGRPRLYYQGNWRDIFQNWEALAVSFPEFLEHMVVVFLNASSQDGHNPYRISRDGVEWEVPEPENPWANIGYWGDHQIVYLLRLLEKLAQMYPERLETLSRKRIFTYVEIPYRMRPYHRMLENPRATIEFDHDWHRRIMARVEREGSDGRLVHEGDGVYLGTLLEKLLLPVLVKLTSLVPEGGIWMNTQRPEWNDANNALAGPGLSVVTLAYLRRHLAFLRGLFSAWEGERDVPEAIGRLFHDVDVVLVEFASVEAWTPRDRRAFLDRMGRAGETYREHLYGTGLPGRRVLLSKEELLSFCERALQVVDASLRANRRDDGLYHSYNLMLLDEDGGIRIRHLYPMLEGQVAVLSSGLLSGEEARSLLDALWRSPLYREDQDSFLLYPDRDLPGFLDRNVIPGERLAPFRLVTRMKERGDERLFRIDDEGYYHFHPDFRNVEVLKARLAELKEGPEYAALVDAEAEAICDLYEEVFDHASFTGRSGTFFGYEGLGSIYWHMVAKLLLAVGELFWEAWDRGDLKGARALARHYYRIRGGLGFNKTPAEQGAFPLDPYSHTPRHTGARQPGMTGQVKEEILARWLELGVRVKEGRLCFEPALLRRAEFLSAPRTFEYYEVSGKRGKVKLSAHQLGFTLCQIPVCYTLGDHLQVRVVFADGMVKSLENGELDPSLTQAVFSRRGAIRALEVTIPGDMLL</sequence>
<protein>
    <submittedName>
        <fullName evidence="1">Uncharacterized protein</fullName>
    </submittedName>
</protein>
<gene>
    <name evidence="1" type="ordered locus">STHERM_c13850</name>
</gene>
<dbReference type="PaxDb" id="665571-STHERM_c13850"/>
<evidence type="ECO:0000313" key="2">
    <source>
        <dbReference type="Proteomes" id="UP000001296"/>
    </source>
</evidence>
<dbReference type="KEGG" id="sta:STHERM_c13850"/>
<dbReference type="Proteomes" id="UP000001296">
    <property type="component" value="Chromosome"/>
</dbReference>
<organism evidence="1 2">
    <name type="scientific">Winmispira thermophila (strain ATCC 49972 / DSM 6192 / RI 19.B1)</name>
    <name type="common">Spirochaeta thermophila</name>
    <dbReference type="NCBI Taxonomy" id="665571"/>
    <lineage>
        <taxon>Bacteria</taxon>
        <taxon>Pseudomonadati</taxon>
        <taxon>Spirochaetota</taxon>
        <taxon>Spirochaetia</taxon>
        <taxon>Winmispirales</taxon>
        <taxon>Winmispiraceae</taxon>
        <taxon>Winmispira</taxon>
    </lineage>
</organism>